<feature type="domain" description="Aminoacyl-transfer RNA synthetases class-II family profile" evidence="12">
    <location>
        <begin position="83"/>
        <end position="354"/>
    </location>
</feature>
<dbReference type="SUPFAM" id="SSF52954">
    <property type="entry name" value="Class II aaRS ABD-related"/>
    <property type="match status" value="1"/>
</dbReference>
<dbReference type="PRINTS" id="PR01046">
    <property type="entry name" value="TRNASYNTHPRO"/>
</dbReference>
<evidence type="ECO:0000313" key="13">
    <source>
        <dbReference type="EMBL" id="KAF5637005.1"/>
    </source>
</evidence>
<keyword evidence="8 13" id="KW-0030">Aminoacyl-tRNA synthetase</keyword>
<dbReference type="RefSeq" id="XP_037207092.1">
    <property type="nucleotide sequence ID" value="XM_037352358.1"/>
</dbReference>
<dbReference type="GO" id="GO:0006433">
    <property type="term" value="P:prolyl-tRNA aminoacylation"/>
    <property type="evidence" value="ECO:0007669"/>
    <property type="project" value="InterPro"/>
</dbReference>
<comment type="similarity">
    <text evidence="2">Belongs to the prefoldin subunit alpha family.</text>
</comment>
<gene>
    <name evidence="13" type="ORF">FTJAE_5810</name>
</gene>
<evidence type="ECO:0000256" key="10">
    <source>
        <dbReference type="ARBA" id="ARBA00029731"/>
    </source>
</evidence>
<dbReference type="Proteomes" id="UP000530670">
    <property type="component" value="Unassembled WGS sequence"/>
</dbReference>
<evidence type="ECO:0000256" key="3">
    <source>
        <dbReference type="ARBA" id="ARBA00012831"/>
    </source>
</evidence>
<dbReference type="PANTHER" id="PTHR42753:SF2">
    <property type="entry name" value="PROLINE--TRNA LIGASE"/>
    <property type="match status" value="1"/>
</dbReference>
<dbReference type="Gene3D" id="3.30.930.10">
    <property type="entry name" value="Bira Bifunctional Protein, Domain 2"/>
    <property type="match status" value="2"/>
</dbReference>
<dbReference type="InterPro" id="IPR050062">
    <property type="entry name" value="Pro-tRNA_synthetase"/>
</dbReference>
<accession>A0A8H5RQ02</accession>
<keyword evidence="7" id="KW-0648">Protein biosynthesis</keyword>
<dbReference type="NCBIfam" id="TIGR00293">
    <property type="entry name" value="prefoldin subunit alpha"/>
    <property type="match status" value="1"/>
</dbReference>
<dbReference type="InterPro" id="IPR002314">
    <property type="entry name" value="aa-tRNA-synt_IIb"/>
</dbReference>
<keyword evidence="6" id="KW-0067">ATP-binding</keyword>
<dbReference type="EMBL" id="JAAQRI010000110">
    <property type="protein sequence ID" value="KAF5637005.1"/>
    <property type="molecule type" value="Genomic_DNA"/>
</dbReference>
<proteinExistence type="inferred from homology"/>
<dbReference type="Gene3D" id="3.40.50.800">
    <property type="entry name" value="Anticodon-binding domain"/>
    <property type="match status" value="1"/>
</dbReference>
<dbReference type="InterPro" id="IPR006195">
    <property type="entry name" value="aa-tRNA-synth_II"/>
</dbReference>
<evidence type="ECO:0000259" key="12">
    <source>
        <dbReference type="PROSITE" id="PS50862"/>
    </source>
</evidence>
<dbReference type="FunFam" id="1.10.287.370:FF:000004">
    <property type="entry name" value="Probable prefoldin subunit 5"/>
    <property type="match status" value="1"/>
</dbReference>
<dbReference type="SUPFAM" id="SSF55681">
    <property type="entry name" value="Class II aaRS and biotin synthetases"/>
    <property type="match status" value="1"/>
</dbReference>
<dbReference type="GeneID" id="59304628"/>
<dbReference type="Pfam" id="PF02996">
    <property type="entry name" value="Prefoldin"/>
    <property type="match status" value="1"/>
</dbReference>
<sequence length="793" mass="87421">MIGKRISRIGGSLIQRGPLGVQLRALSVTSLAKADSQRSTLSTIWVPTGGIAANEDEFGHGKLVRGGFLRQAHSGIFQLLPLGLRVQDKIEKLIDKHMHSVGASRLSLSTISSEELWRKSDRLESVAPELFRLKDRKNTPLILSPTHEEEITTLVAGIVNSYKDLPIRLYQITRKYRDERRPRHGLLRSREFMMKDLYTFDLTTLEAVETYRQVSAAYRAFFDELKLPYLVAEASSGDMGGDLSHEYHLPSSVGEDTVVNCDSCGYTANDEVAALRPPSPAYDSSESPPASNFRVWRGISKDRKTLINAWYPRPSGTSAESGLNLHAVKSAVPELDATIEDPLPLWGVSLESGTTKVINVVDGRLVPVFERVRDQLPLLPKDLQPFQAEYSTIDSTASGGGLNLARITDGDACPRCEDGALKIHRALECGHTFQLGTRYSVPLDACVTLPRSGIPATAAEEGLAPGSRIPLQMGCHGVGVSRIFGAVAEILADEQGLSWPRAIAPFEVAIIFTPDLAEDSLRIYDLLAAGDNSRNGLDVVLDDRQRSFVWKMKDADIVGFPVLVIMGRSYKENGTCEVQCRRLSIKETVKLDALPEFISNLLDQLYSKEVCGQNQSATVPIAPPLVEFNNPTSFYYSSETLEGHSKAPRINLDTLEPQQLAQVKKQLDEELEHLTTSFAQLHAAQNKFKDCLQCVKSRTAAPEGSNSVLVPLTNSLYVRGELTDADTVLVDVGTGFLVEKKLKSAEKFYESKVEELGNNLKDLEVIVQRKQTNARTIEEGMFFSQLLLGARLI</sequence>
<dbReference type="InterPro" id="IPR004127">
    <property type="entry name" value="Prefoldin_subunit_alpha"/>
</dbReference>
<dbReference type="InterPro" id="IPR002316">
    <property type="entry name" value="Pro-tRNA-ligase_IIa"/>
</dbReference>
<keyword evidence="14" id="KW-1185">Reference proteome</keyword>
<dbReference type="OrthoDB" id="10267474at2759"/>
<dbReference type="GO" id="GO:0005524">
    <property type="term" value="F:ATP binding"/>
    <property type="evidence" value="ECO:0007669"/>
    <property type="project" value="UniProtKB-KW"/>
</dbReference>
<dbReference type="Pfam" id="PF03129">
    <property type="entry name" value="HGTP_anticodon"/>
    <property type="match status" value="1"/>
</dbReference>
<dbReference type="AlphaFoldDB" id="A0A8H5RQ02"/>
<keyword evidence="4" id="KW-0436">Ligase</keyword>
<dbReference type="InterPro" id="IPR036621">
    <property type="entry name" value="Anticodon-bd_dom_sf"/>
</dbReference>
<organism evidence="13 14">
    <name type="scientific">Fusarium tjaetaba</name>
    <dbReference type="NCBI Taxonomy" id="1567544"/>
    <lineage>
        <taxon>Eukaryota</taxon>
        <taxon>Fungi</taxon>
        <taxon>Dikarya</taxon>
        <taxon>Ascomycota</taxon>
        <taxon>Pezizomycotina</taxon>
        <taxon>Sordariomycetes</taxon>
        <taxon>Hypocreomycetidae</taxon>
        <taxon>Hypocreales</taxon>
        <taxon>Nectriaceae</taxon>
        <taxon>Fusarium</taxon>
        <taxon>Fusarium fujikuroi species complex</taxon>
    </lineage>
</organism>
<dbReference type="CDD" id="cd23157">
    <property type="entry name" value="Prefoldin_5"/>
    <property type="match status" value="1"/>
</dbReference>
<evidence type="ECO:0000256" key="2">
    <source>
        <dbReference type="ARBA" id="ARBA00010048"/>
    </source>
</evidence>
<comment type="catalytic activity">
    <reaction evidence="11">
        <text>tRNA(Pro) + L-proline + ATP = L-prolyl-tRNA(Pro) + AMP + diphosphate</text>
        <dbReference type="Rhea" id="RHEA:14305"/>
        <dbReference type="Rhea" id="RHEA-COMP:9700"/>
        <dbReference type="Rhea" id="RHEA-COMP:9702"/>
        <dbReference type="ChEBI" id="CHEBI:30616"/>
        <dbReference type="ChEBI" id="CHEBI:33019"/>
        <dbReference type="ChEBI" id="CHEBI:60039"/>
        <dbReference type="ChEBI" id="CHEBI:78442"/>
        <dbReference type="ChEBI" id="CHEBI:78532"/>
        <dbReference type="ChEBI" id="CHEBI:456215"/>
        <dbReference type="EC" id="6.1.1.15"/>
    </reaction>
</comment>
<evidence type="ECO:0000256" key="8">
    <source>
        <dbReference type="ARBA" id="ARBA00023146"/>
    </source>
</evidence>
<keyword evidence="5" id="KW-0547">Nucleotide-binding</keyword>
<dbReference type="PANTHER" id="PTHR42753">
    <property type="entry name" value="MITOCHONDRIAL RIBOSOME PROTEIN L39/PROLYL-TRNA LIGASE FAMILY MEMBER"/>
    <property type="match status" value="1"/>
</dbReference>
<evidence type="ECO:0000313" key="14">
    <source>
        <dbReference type="Proteomes" id="UP000530670"/>
    </source>
</evidence>
<evidence type="ECO:0000256" key="11">
    <source>
        <dbReference type="ARBA" id="ARBA00047671"/>
    </source>
</evidence>
<evidence type="ECO:0000256" key="9">
    <source>
        <dbReference type="ARBA" id="ARBA00023186"/>
    </source>
</evidence>
<evidence type="ECO:0000256" key="1">
    <source>
        <dbReference type="ARBA" id="ARBA00008226"/>
    </source>
</evidence>
<dbReference type="PROSITE" id="PS50862">
    <property type="entry name" value="AA_TRNA_LIGASE_II"/>
    <property type="match status" value="1"/>
</dbReference>
<evidence type="ECO:0000256" key="7">
    <source>
        <dbReference type="ARBA" id="ARBA00022917"/>
    </source>
</evidence>
<dbReference type="EC" id="6.1.1.15" evidence="3"/>
<reference evidence="13 14" key="1">
    <citation type="submission" date="2020-05" db="EMBL/GenBank/DDBJ databases">
        <title>Identification and distribution of gene clusters putatively required for synthesis of sphingolipid metabolism inhibitors in phylogenetically diverse species of the filamentous fungus Fusarium.</title>
        <authorList>
            <person name="Kim H.-S."/>
            <person name="Busman M."/>
            <person name="Brown D.W."/>
            <person name="Divon H."/>
            <person name="Uhlig S."/>
            <person name="Proctor R.H."/>
        </authorList>
    </citation>
    <scope>NUCLEOTIDE SEQUENCE [LARGE SCALE GENOMIC DNA]</scope>
    <source>
        <strain evidence="13 14">NRRL 66243</strain>
    </source>
</reference>
<name>A0A8H5RQ02_9HYPO</name>
<dbReference type="InterPro" id="IPR004154">
    <property type="entry name" value="Anticodon-bd"/>
</dbReference>
<dbReference type="SUPFAM" id="SSF46579">
    <property type="entry name" value="Prefoldin"/>
    <property type="match status" value="1"/>
</dbReference>
<evidence type="ECO:0000256" key="4">
    <source>
        <dbReference type="ARBA" id="ARBA00022598"/>
    </source>
</evidence>
<comment type="similarity">
    <text evidence="1">Belongs to the class-II aminoacyl-tRNA synthetase family.</text>
</comment>
<dbReference type="Gene3D" id="1.10.287.370">
    <property type="match status" value="1"/>
</dbReference>
<comment type="caution">
    <text evidence="13">The sequence shown here is derived from an EMBL/GenBank/DDBJ whole genome shotgun (WGS) entry which is preliminary data.</text>
</comment>
<dbReference type="GO" id="GO:0005739">
    <property type="term" value="C:mitochondrion"/>
    <property type="evidence" value="ECO:0007669"/>
    <property type="project" value="TreeGrafter"/>
</dbReference>
<evidence type="ECO:0000256" key="6">
    <source>
        <dbReference type="ARBA" id="ARBA00022840"/>
    </source>
</evidence>
<keyword evidence="9" id="KW-0143">Chaperone</keyword>
<evidence type="ECO:0000256" key="5">
    <source>
        <dbReference type="ARBA" id="ARBA00022741"/>
    </source>
</evidence>
<dbReference type="InterPro" id="IPR045864">
    <property type="entry name" value="aa-tRNA-synth_II/BPL/LPL"/>
</dbReference>
<dbReference type="InterPro" id="IPR009053">
    <property type="entry name" value="Prefoldin"/>
</dbReference>
<protein>
    <recommendedName>
        <fullName evidence="3">proline--tRNA ligase</fullName>
        <ecNumber evidence="3">6.1.1.15</ecNumber>
    </recommendedName>
    <alternativeName>
        <fullName evidence="10">Prolyl-tRNA synthetase</fullName>
    </alternativeName>
</protein>
<dbReference type="Pfam" id="PF00587">
    <property type="entry name" value="tRNA-synt_2b"/>
    <property type="match status" value="1"/>
</dbReference>
<dbReference type="GO" id="GO:0004827">
    <property type="term" value="F:proline-tRNA ligase activity"/>
    <property type="evidence" value="ECO:0007669"/>
    <property type="project" value="UniProtKB-EC"/>
</dbReference>